<evidence type="ECO:0000256" key="3">
    <source>
        <dbReference type="ARBA" id="ARBA00023004"/>
    </source>
</evidence>
<protein>
    <submittedName>
        <fullName evidence="7">CDGSH iron-sulfur domain-containing protein</fullName>
    </submittedName>
</protein>
<proteinExistence type="predicted"/>
<reference evidence="7 8" key="1">
    <citation type="submission" date="2017-09" db="EMBL/GenBank/DDBJ databases">
        <authorList>
            <person name="Lee N."/>
            <person name="Cho B.-K."/>
        </authorList>
    </citation>
    <scope>NUCLEOTIDE SEQUENCE [LARGE SCALE GENOMIC DNA]</scope>
    <source>
        <strain evidence="7 8">ATCC 13879</strain>
    </source>
</reference>
<dbReference type="InterPro" id="IPR042216">
    <property type="entry name" value="MitoNEET_CISD"/>
</dbReference>
<organism evidence="7 8">
    <name type="scientific">Streptomyces prasinus</name>
    <dbReference type="NCBI Taxonomy" id="67345"/>
    <lineage>
        <taxon>Bacteria</taxon>
        <taxon>Bacillati</taxon>
        <taxon>Actinomycetota</taxon>
        <taxon>Actinomycetes</taxon>
        <taxon>Kitasatosporales</taxon>
        <taxon>Streptomycetaceae</taxon>
        <taxon>Streptomyces</taxon>
    </lineage>
</organism>
<evidence type="ECO:0000313" key="8">
    <source>
        <dbReference type="Proteomes" id="UP000326041"/>
    </source>
</evidence>
<dbReference type="RefSeq" id="WP_063885651.1">
    <property type="nucleotide sequence ID" value="NZ_CP023697.1"/>
</dbReference>
<feature type="compositionally biased region" description="Basic and acidic residues" evidence="5">
    <location>
        <begin position="1"/>
        <end position="12"/>
    </location>
</feature>
<evidence type="ECO:0000256" key="2">
    <source>
        <dbReference type="ARBA" id="ARBA00022723"/>
    </source>
</evidence>
<feature type="domain" description="Iron-binding zinc finger CDGSH type" evidence="6">
    <location>
        <begin position="22"/>
        <end position="66"/>
    </location>
</feature>
<gene>
    <name evidence="7" type="ORF">CP972_26970</name>
</gene>
<evidence type="ECO:0000256" key="5">
    <source>
        <dbReference type="SAM" id="MobiDB-lite"/>
    </source>
</evidence>
<evidence type="ECO:0000256" key="4">
    <source>
        <dbReference type="ARBA" id="ARBA00023014"/>
    </source>
</evidence>
<dbReference type="Proteomes" id="UP000326041">
    <property type="component" value="Chromosome"/>
</dbReference>
<evidence type="ECO:0000259" key="6">
    <source>
        <dbReference type="SMART" id="SM00704"/>
    </source>
</evidence>
<evidence type="ECO:0000313" key="7">
    <source>
        <dbReference type="EMBL" id="QEV08789.1"/>
    </source>
</evidence>
<name>A0ABX6B233_9ACTN</name>
<feature type="region of interest" description="Disordered" evidence="5">
    <location>
        <begin position="1"/>
        <end position="20"/>
    </location>
</feature>
<dbReference type="InterPro" id="IPR018967">
    <property type="entry name" value="FeS-contain_CDGSH-typ"/>
</dbReference>
<dbReference type="EMBL" id="CP023697">
    <property type="protein sequence ID" value="QEV08789.1"/>
    <property type="molecule type" value="Genomic_DNA"/>
</dbReference>
<dbReference type="GeneID" id="95538139"/>
<dbReference type="SMART" id="SM00704">
    <property type="entry name" value="ZnF_CDGSH"/>
    <property type="match status" value="1"/>
</dbReference>
<dbReference type="Pfam" id="PF09360">
    <property type="entry name" value="zf-CDGSH"/>
    <property type="match status" value="1"/>
</dbReference>
<keyword evidence="4" id="KW-0411">Iron-sulfur</keyword>
<keyword evidence="3" id="KW-0408">Iron</keyword>
<evidence type="ECO:0000256" key="1">
    <source>
        <dbReference type="ARBA" id="ARBA00022714"/>
    </source>
</evidence>
<dbReference type="Gene3D" id="3.40.5.90">
    <property type="entry name" value="CDGSH iron-sulfur domain, mitoNEET-type"/>
    <property type="match status" value="1"/>
</dbReference>
<sequence length="96" mass="10743">MPNASDRPRRVTVDGNGPMLIEGPVEIVREDGTIATSDRFVVAVCTCRRSRILPWCDTSHRRRRKPPGAAPREDGDRQPHGPDPKDTKDTHDGDHH</sequence>
<keyword evidence="2" id="KW-0479">Metal-binding</keyword>
<feature type="region of interest" description="Disordered" evidence="5">
    <location>
        <begin position="56"/>
        <end position="96"/>
    </location>
</feature>
<feature type="compositionally biased region" description="Basic and acidic residues" evidence="5">
    <location>
        <begin position="71"/>
        <end position="96"/>
    </location>
</feature>
<keyword evidence="1" id="KW-0001">2Fe-2S</keyword>
<keyword evidence="8" id="KW-1185">Reference proteome</keyword>
<accession>A0ABX6B233</accession>